<comment type="pathway">
    <text evidence="1">Amino-acid biosynthesis; L-arginine biosynthesis; N(2)-acetyl-L-ornithine from L-glutamate: step 3/4.</text>
</comment>
<dbReference type="InterPro" id="IPR036291">
    <property type="entry name" value="NAD(P)-bd_dom_sf"/>
</dbReference>
<dbReference type="SUPFAM" id="SSF55347">
    <property type="entry name" value="Glyceraldehyde-3-phosphate dehydrogenase-like, C-terminal domain"/>
    <property type="match status" value="1"/>
</dbReference>
<feature type="active site" evidence="6">
    <location>
        <position position="234"/>
    </location>
</feature>
<name>A0A559KS77_FUSOC</name>
<dbReference type="PANTHER" id="PTHR32338:SF10">
    <property type="entry name" value="N-ACETYL-GAMMA-GLUTAMYL-PHOSPHATE REDUCTASE, CHLOROPLASTIC-RELATED"/>
    <property type="match status" value="1"/>
</dbReference>
<evidence type="ECO:0000256" key="2">
    <source>
        <dbReference type="ARBA" id="ARBA00022571"/>
    </source>
</evidence>
<dbReference type="Pfam" id="PF22698">
    <property type="entry name" value="Semialdhyde_dhC_1"/>
    <property type="match status" value="1"/>
</dbReference>
<keyword evidence="4" id="KW-0521">NADP</keyword>
<dbReference type="Gene3D" id="3.40.50.720">
    <property type="entry name" value="NAD(P)-binding Rossmann-like Domain"/>
    <property type="match status" value="1"/>
</dbReference>
<dbReference type="InterPro" id="IPR058924">
    <property type="entry name" value="AGPR_dimerisation_dom"/>
</dbReference>
<dbReference type="InterPro" id="IPR000534">
    <property type="entry name" value="Semialdehyde_DH_NAD-bd"/>
</dbReference>
<comment type="caution">
    <text evidence="8">The sequence shown here is derived from an EMBL/GenBank/DDBJ whole genome shotgun (WGS) entry which is preliminary data.</text>
</comment>
<evidence type="ECO:0000256" key="6">
    <source>
        <dbReference type="PROSITE-ProRule" id="PRU10010"/>
    </source>
</evidence>
<dbReference type="GO" id="GO:0051287">
    <property type="term" value="F:NAD binding"/>
    <property type="evidence" value="ECO:0007669"/>
    <property type="project" value="InterPro"/>
</dbReference>
<evidence type="ECO:0000256" key="3">
    <source>
        <dbReference type="ARBA" id="ARBA00022605"/>
    </source>
</evidence>
<evidence type="ECO:0000313" key="9">
    <source>
        <dbReference type="Proteomes" id="UP000320707"/>
    </source>
</evidence>
<accession>A0A559KS77</accession>
<evidence type="ECO:0000256" key="5">
    <source>
        <dbReference type="ARBA" id="ARBA00023002"/>
    </source>
</evidence>
<dbReference type="CDD" id="cd24149">
    <property type="entry name" value="AGPR_N_ARG5_6_like"/>
    <property type="match status" value="1"/>
</dbReference>
<keyword evidence="5" id="KW-0560">Oxidoreductase</keyword>
<feature type="domain" description="Semialdehyde dehydrogenase NAD-binding" evidence="7">
    <location>
        <begin position="99"/>
        <end position="226"/>
    </location>
</feature>
<dbReference type="InterPro" id="IPR050085">
    <property type="entry name" value="AGPR"/>
</dbReference>
<dbReference type="Proteomes" id="UP000320707">
    <property type="component" value="Unassembled WGS sequence"/>
</dbReference>
<evidence type="ECO:0000313" key="8">
    <source>
        <dbReference type="EMBL" id="TVY62597.1"/>
    </source>
</evidence>
<dbReference type="InterPro" id="IPR000706">
    <property type="entry name" value="AGPR_type-1"/>
</dbReference>
<dbReference type="PANTHER" id="PTHR32338">
    <property type="entry name" value="N-ACETYL-GAMMA-GLUTAMYL-PHOSPHATE REDUCTASE, CHLOROPLASTIC-RELATED-RELATED"/>
    <property type="match status" value="1"/>
</dbReference>
<dbReference type="AlphaFoldDB" id="A0A559KS77"/>
<evidence type="ECO:0000259" key="7">
    <source>
        <dbReference type="SMART" id="SM00859"/>
    </source>
</evidence>
<keyword evidence="3" id="KW-0028">Amino-acid biosynthesis</keyword>
<dbReference type="InterPro" id="IPR023013">
    <property type="entry name" value="AGPR_AS"/>
</dbReference>
<protein>
    <submittedName>
        <fullName evidence="8">Protein arg-6</fullName>
    </submittedName>
</protein>
<dbReference type="GO" id="GO:0070401">
    <property type="term" value="F:NADP+ binding"/>
    <property type="evidence" value="ECO:0007669"/>
    <property type="project" value="InterPro"/>
</dbReference>
<dbReference type="SMART" id="SM00859">
    <property type="entry name" value="Semialdhyde_dh"/>
    <property type="match status" value="1"/>
</dbReference>
<organism evidence="8 9">
    <name type="scientific">Fusarium oxysporum f. sp. cubense</name>
    <dbReference type="NCBI Taxonomy" id="61366"/>
    <lineage>
        <taxon>Eukaryota</taxon>
        <taxon>Fungi</taxon>
        <taxon>Dikarya</taxon>
        <taxon>Ascomycota</taxon>
        <taxon>Pezizomycotina</taxon>
        <taxon>Sordariomycetes</taxon>
        <taxon>Hypocreomycetidae</taxon>
        <taxon>Hypocreales</taxon>
        <taxon>Nectriaceae</taxon>
        <taxon>Fusarium</taxon>
        <taxon>Fusarium oxysporum species complex</taxon>
    </lineage>
</organism>
<evidence type="ECO:0000256" key="1">
    <source>
        <dbReference type="ARBA" id="ARBA00004862"/>
    </source>
</evidence>
<proteinExistence type="predicted"/>
<dbReference type="EMBL" id="SRMI01000010">
    <property type="protein sequence ID" value="TVY62597.1"/>
    <property type="molecule type" value="Genomic_DNA"/>
</dbReference>
<dbReference type="CDD" id="cd23936">
    <property type="entry name" value="AGPR_C_ARG5_6_like"/>
    <property type="match status" value="1"/>
</dbReference>
<dbReference type="SUPFAM" id="SSF51735">
    <property type="entry name" value="NAD(P)-binding Rossmann-fold domains"/>
    <property type="match status" value="1"/>
</dbReference>
<dbReference type="NCBIfam" id="TIGR01850">
    <property type="entry name" value="argC"/>
    <property type="match status" value="1"/>
</dbReference>
<keyword evidence="2" id="KW-0055">Arginine biosynthesis</keyword>
<sequence length="438" mass="47800">MTFPIYNAIQNGFRRGDSHVMSLTRQCSHLRILNGSHKTSIACPTAPTLRRDSRRPRFTTSIQSKSTCTASVFLQYRTFASANSVFSKDVKSPLKSKAYVGLVGARGHIGRALCTLLDSHPNFELTHISSRELAGSTVADYTKSTITYENLSPEDVRNLEASDAVDCWVLALPNGLSDPYIAAIDAASSQTNAKTVVVDLSADHRFDNSWTYGLPELTGRTDIARATRISNPGCFSTAAQLALAPVLKFTSNRPTVFGVSGYSGAGTKPSPKNDLDLLRDNILPYGVVDHVHEREISMKLGRHVSLIPHVSSWFQGILLSISVSLNTRLTTAQVGQVYREYYPDEKLISIVNDTPLVRQISGTHGVEIGGFTVDHGGNRLVVFATIDNLNKGGATQCLREFSTTDFPSLLVMLIFLEENMNLALGFPEFDGIPIPPPP</sequence>
<dbReference type="Pfam" id="PF01118">
    <property type="entry name" value="Semialdhyde_dh"/>
    <property type="match status" value="1"/>
</dbReference>
<gene>
    <name evidence="8" type="ORF">Focb16_v004254</name>
</gene>
<dbReference type="Gene3D" id="3.30.360.10">
    <property type="entry name" value="Dihydrodipicolinate Reductase, domain 2"/>
    <property type="match status" value="1"/>
</dbReference>
<dbReference type="UniPathway" id="UPA00068">
    <property type="reaction ID" value="UER00108"/>
</dbReference>
<dbReference type="PROSITE" id="PS01224">
    <property type="entry name" value="ARGC"/>
    <property type="match status" value="1"/>
</dbReference>
<dbReference type="GO" id="GO:0006526">
    <property type="term" value="P:L-arginine biosynthetic process"/>
    <property type="evidence" value="ECO:0007669"/>
    <property type="project" value="UniProtKB-UniPathway"/>
</dbReference>
<dbReference type="GO" id="GO:0003942">
    <property type="term" value="F:N-acetyl-gamma-glutamyl-phosphate reductase activity"/>
    <property type="evidence" value="ECO:0007669"/>
    <property type="project" value="InterPro"/>
</dbReference>
<evidence type="ECO:0000256" key="4">
    <source>
        <dbReference type="ARBA" id="ARBA00022857"/>
    </source>
</evidence>
<reference evidence="8 9" key="1">
    <citation type="journal article" date="2019" name="Microbiol. Resour. Announc.">
        <title>High-quality draft genome sequence of Fusarium oxysporum f. sp. cubense strain 160527, a causal agent of Panama disease.</title>
        <authorList>
            <person name="Asai S."/>
            <person name="Ayukawa Y."/>
            <person name="Gan P."/>
            <person name="Masuda S."/>
            <person name="Komatsu K."/>
            <person name="Shirasu K."/>
            <person name="Arie T."/>
        </authorList>
    </citation>
    <scope>NUCLEOTIDE SEQUENCE [LARGE SCALE GENOMIC DNA]</scope>
    <source>
        <strain evidence="8 9">160527</strain>
    </source>
</reference>